<feature type="signal peptide" evidence="1">
    <location>
        <begin position="1"/>
        <end position="18"/>
    </location>
</feature>
<reference evidence="3" key="2">
    <citation type="submission" date="2023-06" db="EMBL/GenBank/DDBJ databases">
        <authorList>
            <consortium name="Lawrence Berkeley National Laboratory"/>
            <person name="Mondo S.J."/>
            <person name="Hensen N."/>
            <person name="Bonometti L."/>
            <person name="Westerberg I."/>
            <person name="Brannstrom I.O."/>
            <person name="Guillou S."/>
            <person name="Cros-Aarteil S."/>
            <person name="Calhoun S."/>
            <person name="Haridas S."/>
            <person name="Kuo A."/>
            <person name="Pangilinan J."/>
            <person name="Riley R."/>
            <person name="Labutti K."/>
            <person name="Andreopoulos B."/>
            <person name="Lipzen A."/>
            <person name="Chen C."/>
            <person name="Yanf M."/>
            <person name="Daum C."/>
            <person name="Ng V."/>
            <person name="Clum A."/>
            <person name="Steindorff A."/>
            <person name="Ohm R."/>
            <person name="Martin F."/>
            <person name="Silar P."/>
            <person name="Natvig D."/>
            <person name="Lalanne C."/>
            <person name="Gautier V."/>
            <person name="Ament-Velasquez S.L."/>
            <person name="Kruys A."/>
            <person name="Hutchinson M.I."/>
            <person name="Powell A.J."/>
            <person name="Barry K."/>
            <person name="Miller A.N."/>
            <person name="Grigoriev I.V."/>
            <person name="Debuchy R."/>
            <person name="Gladieux P."/>
            <person name="Thoren M.H."/>
            <person name="Johannesson H."/>
        </authorList>
    </citation>
    <scope>NUCLEOTIDE SEQUENCE</scope>
    <source>
        <strain evidence="3">CBS 333.67</strain>
    </source>
</reference>
<protein>
    <recommendedName>
        <fullName evidence="2">SET domain-containing protein</fullName>
    </recommendedName>
</protein>
<evidence type="ECO:0000313" key="3">
    <source>
        <dbReference type="EMBL" id="KAK3309867.1"/>
    </source>
</evidence>
<dbReference type="InterPro" id="IPR001214">
    <property type="entry name" value="SET_dom"/>
</dbReference>
<accession>A0AAJ0H160</accession>
<dbReference type="PROSITE" id="PS50280">
    <property type="entry name" value="SET"/>
    <property type="match status" value="1"/>
</dbReference>
<keyword evidence="1" id="KW-0732">Signal</keyword>
<dbReference type="PANTHER" id="PTHR47332">
    <property type="entry name" value="SET DOMAIN-CONTAINING PROTEIN 5"/>
    <property type="match status" value="1"/>
</dbReference>
<name>A0AAJ0H160_9PEZI</name>
<proteinExistence type="predicted"/>
<dbReference type="SUPFAM" id="SSF82199">
    <property type="entry name" value="SET domain"/>
    <property type="match status" value="1"/>
</dbReference>
<dbReference type="InterPro" id="IPR046341">
    <property type="entry name" value="SET_dom_sf"/>
</dbReference>
<evidence type="ECO:0000313" key="4">
    <source>
        <dbReference type="Proteomes" id="UP001273166"/>
    </source>
</evidence>
<sequence>MRILPFIAALATIEAAAALSRHASEAKDCSWRPSPLLIQNDHLTCAAPQPSKPTQPTVNWSVKTPELWDDHGERYQPPSSYKLAPPWTGPEHCFTEFCLFSNRDASQGMALVTTSRNAYLTAHYPVPPASGVESTAFYEEEVPGKGIGLIVNRTIRKGEIIMQRVPALLIQETPHLDLDSEVREQLYQTAVDRLPGPTRERFLRQMGNTLFDKVEKNAFRMFLDGSDHTHSLHLGVFPDVSRFNHDCRPNIHYRITNLTHTTIAIRDILPGEELTISYIYPQAPKSERQSLLLSSWGFVCTCKQCTLPPSESLASDNRIRQIKQLEDEIETAIMSRGGQLKPEMGARLIDLYLRESLLAYLGPTYTRAALIYSMFGNEYKAREYAREAVAALEREVGPHARDLESMRRLAEGDPRGHWSWGVRFKRLLIF</sequence>
<dbReference type="Proteomes" id="UP001273166">
    <property type="component" value="Unassembled WGS sequence"/>
</dbReference>
<dbReference type="SMART" id="SM00317">
    <property type="entry name" value="SET"/>
    <property type="match status" value="1"/>
</dbReference>
<dbReference type="RefSeq" id="XP_062725647.1">
    <property type="nucleotide sequence ID" value="XM_062870633.1"/>
</dbReference>
<feature type="domain" description="SET" evidence="2">
    <location>
        <begin position="130"/>
        <end position="279"/>
    </location>
</feature>
<feature type="chain" id="PRO_5042496979" description="SET domain-containing protein" evidence="1">
    <location>
        <begin position="19"/>
        <end position="430"/>
    </location>
</feature>
<dbReference type="CDD" id="cd20071">
    <property type="entry name" value="SET_SMYD"/>
    <property type="match status" value="1"/>
</dbReference>
<dbReference type="InterPro" id="IPR053185">
    <property type="entry name" value="SET_domain_protein"/>
</dbReference>
<dbReference type="AlphaFoldDB" id="A0AAJ0H160"/>
<dbReference type="EMBL" id="JAUDZG010000001">
    <property type="protein sequence ID" value="KAK3309867.1"/>
    <property type="molecule type" value="Genomic_DNA"/>
</dbReference>
<evidence type="ECO:0000256" key="1">
    <source>
        <dbReference type="SAM" id="SignalP"/>
    </source>
</evidence>
<dbReference type="GeneID" id="87889462"/>
<organism evidence="3 4">
    <name type="scientific">Chaetomium strumarium</name>
    <dbReference type="NCBI Taxonomy" id="1170767"/>
    <lineage>
        <taxon>Eukaryota</taxon>
        <taxon>Fungi</taxon>
        <taxon>Dikarya</taxon>
        <taxon>Ascomycota</taxon>
        <taxon>Pezizomycotina</taxon>
        <taxon>Sordariomycetes</taxon>
        <taxon>Sordariomycetidae</taxon>
        <taxon>Sordariales</taxon>
        <taxon>Chaetomiaceae</taxon>
        <taxon>Chaetomium</taxon>
    </lineage>
</organism>
<dbReference type="Gene3D" id="2.170.270.10">
    <property type="entry name" value="SET domain"/>
    <property type="match status" value="1"/>
</dbReference>
<comment type="caution">
    <text evidence="3">The sequence shown here is derived from an EMBL/GenBank/DDBJ whole genome shotgun (WGS) entry which is preliminary data.</text>
</comment>
<evidence type="ECO:0000259" key="2">
    <source>
        <dbReference type="PROSITE" id="PS50280"/>
    </source>
</evidence>
<dbReference type="Pfam" id="PF00856">
    <property type="entry name" value="SET"/>
    <property type="match status" value="1"/>
</dbReference>
<dbReference type="PANTHER" id="PTHR47332:SF6">
    <property type="entry name" value="SET DOMAIN-CONTAINING PROTEIN"/>
    <property type="match status" value="1"/>
</dbReference>
<gene>
    <name evidence="3" type="ORF">B0T15DRAFT_564065</name>
</gene>
<keyword evidence="4" id="KW-1185">Reference proteome</keyword>
<reference evidence="3" key="1">
    <citation type="journal article" date="2023" name="Mol. Phylogenet. Evol.">
        <title>Genome-scale phylogeny and comparative genomics of the fungal order Sordariales.</title>
        <authorList>
            <person name="Hensen N."/>
            <person name="Bonometti L."/>
            <person name="Westerberg I."/>
            <person name="Brannstrom I.O."/>
            <person name="Guillou S."/>
            <person name="Cros-Aarteil S."/>
            <person name="Calhoun S."/>
            <person name="Haridas S."/>
            <person name="Kuo A."/>
            <person name="Mondo S."/>
            <person name="Pangilinan J."/>
            <person name="Riley R."/>
            <person name="LaButti K."/>
            <person name="Andreopoulos B."/>
            <person name="Lipzen A."/>
            <person name="Chen C."/>
            <person name="Yan M."/>
            <person name="Daum C."/>
            <person name="Ng V."/>
            <person name="Clum A."/>
            <person name="Steindorff A."/>
            <person name="Ohm R.A."/>
            <person name="Martin F."/>
            <person name="Silar P."/>
            <person name="Natvig D.O."/>
            <person name="Lalanne C."/>
            <person name="Gautier V."/>
            <person name="Ament-Velasquez S.L."/>
            <person name="Kruys A."/>
            <person name="Hutchinson M.I."/>
            <person name="Powell A.J."/>
            <person name="Barry K."/>
            <person name="Miller A.N."/>
            <person name="Grigoriev I.V."/>
            <person name="Debuchy R."/>
            <person name="Gladieux P."/>
            <person name="Hiltunen Thoren M."/>
            <person name="Johannesson H."/>
        </authorList>
    </citation>
    <scope>NUCLEOTIDE SEQUENCE</scope>
    <source>
        <strain evidence="3">CBS 333.67</strain>
    </source>
</reference>